<dbReference type="GO" id="GO:0140359">
    <property type="term" value="F:ABC-type transporter activity"/>
    <property type="evidence" value="ECO:0007669"/>
    <property type="project" value="InterPro"/>
</dbReference>
<keyword evidence="5" id="KW-0547">Nucleotide-binding</keyword>
<feature type="transmembrane region" description="Helical" evidence="9">
    <location>
        <begin position="232"/>
        <end position="251"/>
    </location>
</feature>
<evidence type="ECO:0000256" key="2">
    <source>
        <dbReference type="ARBA" id="ARBA00022448"/>
    </source>
</evidence>
<feature type="transmembrane region" description="Helical" evidence="9">
    <location>
        <begin position="91"/>
        <end position="113"/>
    </location>
</feature>
<evidence type="ECO:0000313" key="12">
    <source>
        <dbReference type="EMBL" id="CAG9823076.1"/>
    </source>
</evidence>
<dbReference type="Gene3D" id="1.20.1560.10">
    <property type="entry name" value="ABC transporter type 1, transmembrane domain"/>
    <property type="match status" value="2"/>
</dbReference>
<evidence type="ECO:0000256" key="3">
    <source>
        <dbReference type="ARBA" id="ARBA00022692"/>
    </source>
</evidence>
<comment type="subcellular location">
    <subcellularLocation>
        <location evidence="1">Membrane</location>
        <topology evidence="1">Multi-pass membrane protein</topology>
    </subcellularLocation>
</comment>
<feature type="transmembrane region" description="Helical" evidence="9">
    <location>
        <begin position="983"/>
        <end position="1004"/>
    </location>
</feature>
<evidence type="ECO:0000256" key="9">
    <source>
        <dbReference type="SAM" id="Phobius"/>
    </source>
</evidence>
<dbReference type="Pfam" id="PF00005">
    <property type="entry name" value="ABC_tran"/>
    <property type="match status" value="2"/>
</dbReference>
<dbReference type="FunFam" id="3.40.50.300:FF:000163">
    <property type="entry name" value="Multidrug resistance-associated protein member 4"/>
    <property type="match status" value="1"/>
</dbReference>
<keyword evidence="13" id="KW-1185">Reference proteome</keyword>
<evidence type="ECO:0000256" key="8">
    <source>
        <dbReference type="ARBA" id="ARBA00023136"/>
    </source>
</evidence>
<dbReference type="InterPro" id="IPR050173">
    <property type="entry name" value="ABC_transporter_C-like"/>
</dbReference>
<dbReference type="EMBL" id="OU896712">
    <property type="protein sequence ID" value="CAG9823076.1"/>
    <property type="molecule type" value="Genomic_DNA"/>
</dbReference>
<dbReference type="GO" id="GO:0005524">
    <property type="term" value="F:ATP binding"/>
    <property type="evidence" value="ECO:0007669"/>
    <property type="project" value="UniProtKB-KW"/>
</dbReference>
<dbReference type="SUPFAM" id="SSF90123">
    <property type="entry name" value="ABC transporter transmembrane region"/>
    <property type="match status" value="2"/>
</dbReference>
<protein>
    <submittedName>
        <fullName evidence="12">Uncharacterized protein</fullName>
    </submittedName>
</protein>
<evidence type="ECO:0000256" key="4">
    <source>
        <dbReference type="ARBA" id="ARBA00022737"/>
    </source>
</evidence>
<dbReference type="Gene3D" id="3.40.50.300">
    <property type="entry name" value="P-loop containing nucleotide triphosphate hydrolases"/>
    <property type="match status" value="2"/>
</dbReference>
<reference evidence="12" key="2">
    <citation type="submission" date="2022-10" db="EMBL/GenBank/DDBJ databases">
        <authorList>
            <consortium name="ENA_rothamsted_submissions"/>
            <consortium name="culmorum"/>
            <person name="King R."/>
        </authorList>
    </citation>
    <scope>NUCLEOTIDE SEQUENCE</scope>
</reference>
<evidence type="ECO:0000313" key="13">
    <source>
        <dbReference type="Proteomes" id="UP001153737"/>
    </source>
</evidence>
<keyword evidence="4" id="KW-0677">Repeat</keyword>
<dbReference type="PANTHER" id="PTHR24223">
    <property type="entry name" value="ATP-BINDING CASSETTE SUB-FAMILY C"/>
    <property type="match status" value="1"/>
</dbReference>
<sequence>MESGEKIPNKTVEHRANIISQLFFCWVLPFLKFDKDTQLKDIKDDNVAQDVSSTLTDQLEKNWREENTRARIKNTSPKLRKAILRTFGKSYAFFGLLMFLQCILLKTMLPIVVAEYLKYFDGADVTDNTGWCLGAVIVALALADVFVHHHCQVGFSRIGMRARTACSSMVYRKILRLSQSSLDKIDSNRLVSLLSNDVMKIDIAAPLEPHLYIMPIQYLGATFVLYDCVGLAGFAGLLVMLFQSVPLQYCLSKIQSVFMKRITLIAEKRIGLTKEIINGIQMIKLNAWEQPFEKMVGATRKLELDQISKLTHIKAITDSFSTLSEYAAILATLATLVLLGEQLESNVVFTAILVFSMLQYTCYCFQEALVTNEQSKLVMDELEEFLAPEEKGDEVRVISYTKNRKVGSLRATDARARWGSTTILKDINMKLSSGKLCCIVGHPGSGKTSLLLMLLKEMPLMSGKVDLVGTVSYASQQPWIFAASVRDNILFGRPYNRSKYRTITKACGLDIDFSQFLEGDKTILLDKGPSLNEAQKARISLARAVYADANVYLLDDCFSKMDPQLAKSIGSECILKYLGNKTRIWVTNQLEFVRDANLVAVLEDGRIAKAMKYQEWTESDLNELKSKFSLVDHDGKGPQHNVERRRSSISSTYSFLDRDDFISVQEEVVDYNFRSVLTDYLRAGANTCPLVCLAILFVISEVVLTLNYLWITYWVDANSTRYDSESNRPLMYTAFIPNILYVGQQQNVSQKARGRHHKHSYTLFGIQENYFFIYVQAAIVLTSFLLLISRSFVFRTICLVATKILHGSMFSNVLMGSMNFFLKNAPEKILHTFSEDLRTIEFEMPQATINIIHLRLVQVGMVLMVFLASPLTIVPAFLVAIVAVFLVKYYSSAVQTIKKLERTSRDPMISHIHSSVRGVAIIRSSEAEKMVTEEYGAMQDRQNYFRMMILMISEAFGFYLDVSFVFFLAAVIFHFNALKNEHTLSGCVGLAISQSIALIGLLQLEIRKSIKLSFKLASAERIFKYTMLPKEIPDEQVRFTPTNWPHFGKVIFRNAFLRYSPDEPPILNNLNMVALPGEKVGIIGKPGSSKSSVIAALFRLAPIEGHITIDDVDTSVTSLNTLRSSISLIPPDPLLFSPSVKFNLDPFDRLADDVLWKALEEVELTGVIGTLSQPVNERGSNFNLSTRQQICLAQVILRKNKIVILDVSTEHIDPHIDQLTNKTLTEILKNSTVLVITHRPDLVMDCDKVLVMETGRATECGHPHVLLQQPEGVLAKMARECGEDGEKRMRQMAKEDYDRKHFGIEFTFDRFE</sequence>
<keyword evidence="3 9" id="KW-0812">Transmembrane</keyword>
<dbReference type="InterPro" id="IPR044746">
    <property type="entry name" value="ABCC_6TM_D1"/>
</dbReference>
<dbReference type="OrthoDB" id="6500128at2759"/>
<reference evidence="12" key="1">
    <citation type="submission" date="2022-01" db="EMBL/GenBank/DDBJ databases">
        <authorList>
            <person name="King R."/>
        </authorList>
    </citation>
    <scope>NUCLEOTIDE SEQUENCE</scope>
</reference>
<feature type="domain" description="ABC transporter" evidence="10">
    <location>
        <begin position="1050"/>
        <end position="1279"/>
    </location>
</feature>
<evidence type="ECO:0000256" key="6">
    <source>
        <dbReference type="ARBA" id="ARBA00022840"/>
    </source>
</evidence>
<feature type="transmembrane region" description="Helical" evidence="9">
    <location>
        <begin position="863"/>
        <end position="890"/>
    </location>
</feature>
<gene>
    <name evidence="12" type="ORF">PHAECO_LOCUS9900</name>
</gene>
<feature type="domain" description="ABC transporter" evidence="10">
    <location>
        <begin position="409"/>
        <end position="629"/>
    </location>
</feature>
<dbReference type="InterPro" id="IPR011527">
    <property type="entry name" value="ABC1_TM_dom"/>
</dbReference>
<evidence type="ECO:0000259" key="10">
    <source>
        <dbReference type="PROSITE" id="PS50893"/>
    </source>
</evidence>
<dbReference type="SMART" id="SM00382">
    <property type="entry name" value="AAA"/>
    <property type="match status" value="2"/>
</dbReference>
<dbReference type="GO" id="GO:0016887">
    <property type="term" value="F:ATP hydrolysis activity"/>
    <property type="evidence" value="ECO:0007669"/>
    <property type="project" value="InterPro"/>
</dbReference>
<keyword evidence="7 9" id="KW-1133">Transmembrane helix</keyword>
<feature type="domain" description="ABC transmembrane type-1" evidence="11">
    <location>
        <begin position="93"/>
        <end position="359"/>
    </location>
</feature>
<accession>A0A9N9SMX6</accession>
<evidence type="ECO:0000256" key="7">
    <source>
        <dbReference type="ARBA" id="ARBA00022989"/>
    </source>
</evidence>
<dbReference type="InterPro" id="IPR003593">
    <property type="entry name" value="AAA+_ATPase"/>
</dbReference>
<feature type="transmembrane region" description="Helical" evidence="9">
    <location>
        <begin position="956"/>
        <end position="977"/>
    </location>
</feature>
<dbReference type="Proteomes" id="UP001153737">
    <property type="component" value="Chromosome 6"/>
</dbReference>
<evidence type="ECO:0000256" key="5">
    <source>
        <dbReference type="ARBA" id="ARBA00022741"/>
    </source>
</evidence>
<dbReference type="Pfam" id="PF00664">
    <property type="entry name" value="ABC_membrane"/>
    <property type="match status" value="2"/>
</dbReference>
<dbReference type="SUPFAM" id="SSF52540">
    <property type="entry name" value="P-loop containing nucleoside triphosphate hydrolases"/>
    <property type="match status" value="2"/>
</dbReference>
<dbReference type="CDD" id="cd18579">
    <property type="entry name" value="ABC_6TM_ABCC_D1"/>
    <property type="match status" value="1"/>
</dbReference>
<dbReference type="InterPro" id="IPR036640">
    <property type="entry name" value="ABC1_TM_sf"/>
</dbReference>
<dbReference type="PANTHER" id="PTHR24223:SF415">
    <property type="entry name" value="FI20190P1"/>
    <property type="match status" value="1"/>
</dbReference>
<proteinExistence type="predicted"/>
<dbReference type="FunFam" id="3.40.50.300:FF:000973">
    <property type="entry name" value="Multidrug resistance-associated protein 4"/>
    <property type="match status" value="1"/>
</dbReference>
<dbReference type="PROSITE" id="PS50929">
    <property type="entry name" value="ABC_TM1F"/>
    <property type="match status" value="2"/>
</dbReference>
<organism evidence="12 13">
    <name type="scientific">Phaedon cochleariae</name>
    <name type="common">Mustard beetle</name>
    <dbReference type="NCBI Taxonomy" id="80249"/>
    <lineage>
        <taxon>Eukaryota</taxon>
        <taxon>Metazoa</taxon>
        <taxon>Ecdysozoa</taxon>
        <taxon>Arthropoda</taxon>
        <taxon>Hexapoda</taxon>
        <taxon>Insecta</taxon>
        <taxon>Pterygota</taxon>
        <taxon>Neoptera</taxon>
        <taxon>Endopterygota</taxon>
        <taxon>Coleoptera</taxon>
        <taxon>Polyphaga</taxon>
        <taxon>Cucujiformia</taxon>
        <taxon>Chrysomeloidea</taxon>
        <taxon>Chrysomelidae</taxon>
        <taxon>Chrysomelinae</taxon>
        <taxon>Chrysomelini</taxon>
        <taxon>Phaedon</taxon>
    </lineage>
</organism>
<feature type="transmembrane region" description="Helical" evidence="9">
    <location>
        <begin position="770"/>
        <end position="788"/>
    </location>
</feature>
<evidence type="ECO:0000259" key="11">
    <source>
        <dbReference type="PROSITE" id="PS50929"/>
    </source>
</evidence>
<dbReference type="GO" id="GO:0016020">
    <property type="term" value="C:membrane"/>
    <property type="evidence" value="ECO:0007669"/>
    <property type="project" value="UniProtKB-SubCell"/>
</dbReference>
<dbReference type="InterPro" id="IPR003439">
    <property type="entry name" value="ABC_transporter-like_ATP-bd"/>
</dbReference>
<feature type="domain" description="ABC transmembrane type-1" evidence="11">
    <location>
        <begin position="693"/>
        <end position="973"/>
    </location>
</feature>
<dbReference type="PROSITE" id="PS50893">
    <property type="entry name" value="ABC_TRANSPORTER_2"/>
    <property type="match status" value="2"/>
</dbReference>
<dbReference type="CDD" id="cd03250">
    <property type="entry name" value="ABCC_MRP_domain1"/>
    <property type="match status" value="1"/>
</dbReference>
<feature type="transmembrane region" description="Helical" evidence="9">
    <location>
        <begin position="128"/>
        <end position="147"/>
    </location>
</feature>
<keyword evidence="2" id="KW-0813">Transport</keyword>
<name>A0A9N9SMX6_PHACE</name>
<evidence type="ECO:0000256" key="1">
    <source>
        <dbReference type="ARBA" id="ARBA00004141"/>
    </source>
</evidence>
<keyword evidence="6" id="KW-0067">ATP-binding</keyword>
<keyword evidence="8 9" id="KW-0472">Membrane</keyword>
<dbReference type="InterPro" id="IPR027417">
    <property type="entry name" value="P-loop_NTPase"/>
</dbReference>